<feature type="transmembrane region" description="Helical" evidence="8">
    <location>
        <begin position="197"/>
        <end position="214"/>
    </location>
</feature>
<reference evidence="9" key="1">
    <citation type="submission" date="2019-11" db="EMBL/GenBank/DDBJ databases">
        <authorList>
            <person name="Feng L."/>
        </authorList>
    </citation>
    <scope>NUCLEOTIDE SEQUENCE</scope>
    <source>
        <strain evidence="9">CbolteaeLFYP116</strain>
    </source>
</reference>
<keyword evidence="6 8" id="KW-1133">Transmembrane helix</keyword>
<evidence type="ECO:0000256" key="5">
    <source>
        <dbReference type="ARBA" id="ARBA00022692"/>
    </source>
</evidence>
<protein>
    <submittedName>
        <fullName evidence="9">Membrane transport protein</fullName>
    </submittedName>
</protein>
<evidence type="ECO:0000256" key="2">
    <source>
        <dbReference type="ARBA" id="ARBA00010145"/>
    </source>
</evidence>
<dbReference type="GO" id="GO:0055085">
    <property type="term" value="P:transmembrane transport"/>
    <property type="evidence" value="ECO:0007669"/>
    <property type="project" value="InterPro"/>
</dbReference>
<dbReference type="GeneID" id="23112346"/>
<evidence type="ECO:0000256" key="6">
    <source>
        <dbReference type="ARBA" id="ARBA00022989"/>
    </source>
</evidence>
<keyword evidence="5 8" id="KW-0812">Transmembrane</keyword>
<evidence type="ECO:0000256" key="3">
    <source>
        <dbReference type="ARBA" id="ARBA00022448"/>
    </source>
</evidence>
<dbReference type="Pfam" id="PF03547">
    <property type="entry name" value="Mem_trans"/>
    <property type="match status" value="1"/>
</dbReference>
<comment type="subcellular location">
    <subcellularLocation>
        <location evidence="1">Cell membrane</location>
        <topology evidence="1">Multi-pass membrane protein</topology>
    </subcellularLocation>
</comment>
<evidence type="ECO:0000256" key="1">
    <source>
        <dbReference type="ARBA" id="ARBA00004651"/>
    </source>
</evidence>
<feature type="transmembrane region" description="Helical" evidence="8">
    <location>
        <begin position="283"/>
        <end position="302"/>
    </location>
</feature>
<feature type="transmembrane region" description="Helical" evidence="8">
    <location>
        <begin position="99"/>
        <end position="121"/>
    </location>
</feature>
<gene>
    <name evidence="9" type="ORF">CBLFYP116_01742</name>
</gene>
<dbReference type="Gene3D" id="1.20.1530.20">
    <property type="match status" value="1"/>
</dbReference>
<dbReference type="PANTHER" id="PTHR36838:SF1">
    <property type="entry name" value="SLR1864 PROTEIN"/>
    <property type="match status" value="1"/>
</dbReference>
<comment type="similarity">
    <text evidence="2">Belongs to the auxin efflux carrier (TC 2.A.69) family.</text>
</comment>
<evidence type="ECO:0000256" key="4">
    <source>
        <dbReference type="ARBA" id="ARBA00022475"/>
    </source>
</evidence>
<dbReference type="RefSeq" id="WP_002574695.1">
    <property type="nucleotide sequence ID" value="NZ_BAABZS010000001.1"/>
</dbReference>
<dbReference type="PANTHER" id="PTHR36838">
    <property type="entry name" value="AUXIN EFFLUX CARRIER FAMILY PROTEIN"/>
    <property type="match status" value="1"/>
</dbReference>
<sequence>MESFLRMLNAQMILLFYLAVGMYCVKVGLIDRDSKEKLVDIILRITLPCMIFNSFNNPLTPEVMKQTALILVVAVSISILSFLLGKVIYNKYPQKKKSILQYCTLVNNSGFLGMPMVSAVYGSEGLFAASIFIIPNRIFMWTAGLAMFTTADFRTKCKNILLNPCIVTVFLGIARRITGFPVPEFLDTAIANTDAVTTPLSMMVIGTMLIGVPWKKLLEPSIFRLAFVRLIALPLVALYILNLIDAQPLLAGVSLILTGMPAGSTSALLAAKYGADEDYASRCIVTTTIMSLATIPVLMLFLK</sequence>
<dbReference type="AlphaFoldDB" id="A0A6N2TMD4"/>
<name>A0A6N2TMD4_9FIRM</name>
<feature type="transmembrane region" description="Helical" evidence="8">
    <location>
        <begin position="250"/>
        <end position="271"/>
    </location>
</feature>
<accession>A0A6N2TMD4</accession>
<feature type="transmembrane region" description="Helical" evidence="8">
    <location>
        <begin position="226"/>
        <end position="244"/>
    </location>
</feature>
<feature type="transmembrane region" description="Helical" evidence="8">
    <location>
        <begin position="67"/>
        <end position="87"/>
    </location>
</feature>
<feature type="transmembrane region" description="Helical" evidence="8">
    <location>
        <begin position="6"/>
        <end position="25"/>
    </location>
</feature>
<organism evidence="9">
    <name type="scientific">Enterocloster bolteae</name>
    <dbReference type="NCBI Taxonomy" id="208479"/>
    <lineage>
        <taxon>Bacteria</taxon>
        <taxon>Bacillati</taxon>
        <taxon>Bacillota</taxon>
        <taxon>Clostridia</taxon>
        <taxon>Lachnospirales</taxon>
        <taxon>Lachnospiraceae</taxon>
        <taxon>Enterocloster</taxon>
    </lineage>
</organism>
<dbReference type="InterPro" id="IPR004776">
    <property type="entry name" value="Mem_transp_PIN-like"/>
</dbReference>
<keyword evidence="3" id="KW-0813">Transport</keyword>
<keyword evidence="4" id="KW-1003">Cell membrane</keyword>
<feature type="transmembrane region" description="Helical" evidence="8">
    <location>
        <begin position="160"/>
        <end position="177"/>
    </location>
</feature>
<evidence type="ECO:0000256" key="8">
    <source>
        <dbReference type="SAM" id="Phobius"/>
    </source>
</evidence>
<keyword evidence="7 8" id="KW-0472">Membrane</keyword>
<proteinExistence type="inferred from homology"/>
<dbReference type="GO" id="GO:0005886">
    <property type="term" value="C:plasma membrane"/>
    <property type="evidence" value="ECO:0007669"/>
    <property type="project" value="UniProtKB-SubCell"/>
</dbReference>
<evidence type="ECO:0000256" key="7">
    <source>
        <dbReference type="ARBA" id="ARBA00023136"/>
    </source>
</evidence>
<feature type="transmembrane region" description="Helical" evidence="8">
    <location>
        <begin position="127"/>
        <end position="148"/>
    </location>
</feature>
<dbReference type="InterPro" id="IPR038770">
    <property type="entry name" value="Na+/solute_symporter_sf"/>
</dbReference>
<evidence type="ECO:0000313" key="9">
    <source>
        <dbReference type="EMBL" id="VYT06718.1"/>
    </source>
</evidence>
<dbReference type="EMBL" id="CACRTF010000010">
    <property type="protein sequence ID" value="VYT06718.1"/>
    <property type="molecule type" value="Genomic_DNA"/>
</dbReference>